<keyword evidence="2" id="KW-1185">Reference proteome</keyword>
<dbReference type="GeneID" id="121222023"/>
<dbReference type="CDD" id="cd00303">
    <property type="entry name" value="retropepsin_like"/>
    <property type="match status" value="1"/>
</dbReference>
<dbReference type="RefSeq" id="XP_040957842.1">
    <property type="nucleotide sequence ID" value="XM_041101908.1"/>
</dbReference>
<proteinExistence type="predicted"/>
<accession>A0ABM3AU06</accession>
<evidence type="ECO:0000256" key="1">
    <source>
        <dbReference type="SAM" id="MobiDB-lite"/>
    </source>
</evidence>
<dbReference type="SUPFAM" id="SSF56672">
    <property type="entry name" value="DNA/RNA polymerases"/>
    <property type="match status" value="1"/>
</dbReference>
<name>A0ABM3AU06_GOSHI</name>
<dbReference type="InterPro" id="IPR043128">
    <property type="entry name" value="Rev_trsase/Diguanyl_cyclase"/>
</dbReference>
<evidence type="ECO:0000313" key="3">
    <source>
        <dbReference type="RefSeq" id="XP_040957842.1"/>
    </source>
</evidence>
<dbReference type="Gene3D" id="3.30.70.270">
    <property type="match status" value="1"/>
</dbReference>
<dbReference type="PANTHER" id="PTHR34482">
    <property type="entry name" value="DNA DAMAGE-INDUCIBLE PROTEIN 1-LIKE"/>
    <property type="match status" value="1"/>
</dbReference>
<dbReference type="Proteomes" id="UP000818029">
    <property type="component" value="Chromosome D10"/>
</dbReference>
<dbReference type="PANTHER" id="PTHR34482:SF36">
    <property type="entry name" value="RETROTRANSPOSON GAG DOMAIN-CONTAINING PROTEIN"/>
    <property type="match status" value="1"/>
</dbReference>
<dbReference type="Pfam" id="PF08284">
    <property type="entry name" value="RVP_2"/>
    <property type="match status" value="1"/>
</dbReference>
<sequence>MNLTQCDRSVVEYEAEFLRLSHYARDMMASKYEKCVYFEDGLRDNLRVLITPQRECEFSILVDKTKIIDKVKRVERQNRDRERGKNKRDLEHSSSVQRPKKRARPDGQVRVGVHVTSIGIQPYEDCGKHYLGECWRRLGACLRCGSLEHRSRVCPQRADQIQALGLGSRASDRSASQQEARQPTLVYATRRREDIDVPDVITDTFFIFNVPYTAMIDIGSTHSYVASIISENLGISVENTSSEITVLSPLGQSVRVNKLYRNVPLEFIMVSIDDILVYSKTKDEHDEHLKGIRVDPRKIEAILEWKQLKNVSEIYSFWVLRDIIGGLSRGSL</sequence>
<organism evidence="2 3">
    <name type="scientific">Gossypium hirsutum</name>
    <name type="common">Upland cotton</name>
    <name type="synonym">Gossypium mexicanum</name>
    <dbReference type="NCBI Taxonomy" id="3635"/>
    <lineage>
        <taxon>Eukaryota</taxon>
        <taxon>Viridiplantae</taxon>
        <taxon>Streptophyta</taxon>
        <taxon>Embryophyta</taxon>
        <taxon>Tracheophyta</taxon>
        <taxon>Spermatophyta</taxon>
        <taxon>Magnoliopsida</taxon>
        <taxon>eudicotyledons</taxon>
        <taxon>Gunneridae</taxon>
        <taxon>Pentapetalae</taxon>
        <taxon>rosids</taxon>
        <taxon>malvids</taxon>
        <taxon>Malvales</taxon>
        <taxon>Malvaceae</taxon>
        <taxon>Malvoideae</taxon>
        <taxon>Gossypium</taxon>
    </lineage>
</organism>
<dbReference type="InterPro" id="IPR043502">
    <property type="entry name" value="DNA/RNA_pol_sf"/>
</dbReference>
<gene>
    <name evidence="3" type="primary">LOC121222023</name>
</gene>
<feature type="region of interest" description="Disordered" evidence="1">
    <location>
        <begin position="76"/>
        <end position="108"/>
    </location>
</feature>
<feature type="compositionally biased region" description="Basic and acidic residues" evidence="1">
    <location>
        <begin position="76"/>
        <end position="92"/>
    </location>
</feature>
<protein>
    <submittedName>
        <fullName evidence="3">Uncharacterized protein</fullName>
    </submittedName>
</protein>
<reference evidence="3" key="2">
    <citation type="submission" date="2025-08" db="UniProtKB">
        <authorList>
            <consortium name="RefSeq"/>
        </authorList>
    </citation>
    <scope>IDENTIFICATION</scope>
</reference>
<evidence type="ECO:0000313" key="2">
    <source>
        <dbReference type="Proteomes" id="UP000818029"/>
    </source>
</evidence>
<reference evidence="2" key="1">
    <citation type="journal article" date="2020" name="Nat. Genet.">
        <title>Genomic diversifications of five Gossypium allopolyploid species and their impact on cotton improvement.</title>
        <authorList>
            <person name="Chen Z.J."/>
            <person name="Sreedasyam A."/>
            <person name="Ando A."/>
            <person name="Song Q."/>
            <person name="De Santiago L.M."/>
            <person name="Hulse-Kemp A.M."/>
            <person name="Ding M."/>
            <person name="Ye W."/>
            <person name="Kirkbride R.C."/>
            <person name="Jenkins J."/>
            <person name="Plott C."/>
            <person name="Lovell J."/>
            <person name="Lin Y.M."/>
            <person name="Vaughn R."/>
            <person name="Liu B."/>
            <person name="Simpson S."/>
            <person name="Scheffler B.E."/>
            <person name="Wen L."/>
            <person name="Saski C.A."/>
            <person name="Grover C.E."/>
            <person name="Hu G."/>
            <person name="Conover J.L."/>
            <person name="Carlson J.W."/>
            <person name="Shu S."/>
            <person name="Boston L.B."/>
            <person name="Williams M."/>
            <person name="Peterson D.G."/>
            <person name="McGee K."/>
            <person name="Jones D.C."/>
            <person name="Wendel J.F."/>
            <person name="Stelly D.M."/>
            <person name="Grimwood J."/>
            <person name="Schmutz J."/>
        </authorList>
    </citation>
    <scope>NUCLEOTIDE SEQUENCE [LARGE SCALE GENOMIC DNA]</scope>
    <source>
        <strain evidence="2">cv. TM-1</strain>
    </source>
</reference>